<dbReference type="Pfam" id="PF03466">
    <property type="entry name" value="LysR_substrate"/>
    <property type="match status" value="1"/>
</dbReference>
<keyword evidence="7" id="KW-1185">Reference proteome</keyword>
<dbReference type="GO" id="GO:0003700">
    <property type="term" value="F:DNA-binding transcription factor activity"/>
    <property type="evidence" value="ECO:0007669"/>
    <property type="project" value="InterPro"/>
</dbReference>
<dbReference type="PROSITE" id="PS50931">
    <property type="entry name" value="HTH_LYSR"/>
    <property type="match status" value="1"/>
</dbReference>
<dbReference type="RefSeq" id="WP_075128138.1">
    <property type="nucleotide sequence ID" value="NZ_MSIE01000047.1"/>
</dbReference>
<dbReference type="PANTHER" id="PTHR30346">
    <property type="entry name" value="TRANSCRIPTIONAL DUAL REGULATOR HCAR-RELATED"/>
    <property type="match status" value="1"/>
</dbReference>
<evidence type="ECO:0000256" key="4">
    <source>
        <dbReference type="ARBA" id="ARBA00023163"/>
    </source>
</evidence>
<dbReference type="InterPro" id="IPR000847">
    <property type="entry name" value="LysR_HTH_N"/>
</dbReference>
<name>A0A1Q8CKQ0_9PSEU</name>
<keyword evidence="3" id="KW-0238">DNA-binding</keyword>
<organism evidence="6 7">
    <name type="scientific">Actinophytocola xanthii</name>
    <dbReference type="NCBI Taxonomy" id="1912961"/>
    <lineage>
        <taxon>Bacteria</taxon>
        <taxon>Bacillati</taxon>
        <taxon>Actinomycetota</taxon>
        <taxon>Actinomycetes</taxon>
        <taxon>Pseudonocardiales</taxon>
        <taxon>Pseudonocardiaceae</taxon>
    </lineage>
</organism>
<keyword evidence="2" id="KW-0805">Transcription regulation</keyword>
<accession>A0A1Q8CKQ0</accession>
<evidence type="ECO:0000256" key="3">
    <source>
        <dbReference type="ARBA" id="ARBA00023125"/>
    </source>
</evidence>
<dbReference type="InterPro" id="IPR005119">
    <property type="entry name" value="LysR_subst-bd"/>
</dbReference>
<dbReference type="STRING" id="1912961.BU204_24730"/>
<dbReference type="Pfam" id="PF00126">
    <property type="entry name" value="HTH_1"/>
    <property type="match status" value="1"/>
</dbReference>
<comment type="caution">
    <text evidence="6">The sequence shown here is derived from an EMBL/GenBank/DDBJ whole genome shotgun (WGS) entry which is preliminary data.</text>
</comment>
<proteinExistence type="inferred from homology"/>
<dbReference type="Gene3D" id="3.40.190.10">
    <property type="entry name" value="Periplasmic binding protein-like II"/>
    <property type="match status" value="2"/>
</dbReference>
<dbReference type="InterPro" id="IPR036388">
    <property type="entry name" value="WH-like_DNA-bd_sf"/>
</dbReference>
<dbReference type="SUPFAM" id="SSF53850">
    <property type="entry name" value="Periplasmic binding protein-like II"/>
    <property type="match status" value="1"/>
</dbReference>
<reference evidence="6 7" key="1">
    <citation type="submission" date="2016-12" db="EMBL/GenBank/DDBJ databases">
        <title>The draft genome sequence of Actinophytocola sp. 11-183.</title>
        <authorList>
            <person name="Wang W."/>
            <person name="Yuan L."/>
        </authorList>
    </citation>
    <scope>NUCLEOTIDE SEQUENCE [LARGE SCALE GENOMIC DNA]</scope>
    <source>
        <strain evidence="6 7">11-183</strain>
    </source>
</reference>
<comment type="similarity">
    <text evidence="1">Belongs to the LysR transcriptional regulatory family.</text>
</comment>
<dbReference type="GO" id="GO:0003677">
    <property type="term" value="F:DNA binding"/>
    <property type="evidence" value="ECO:0007669"/>
    <property type="project" value="UniProtKB-KW"/>
</dbReference>
<dbReference type="InterPro" id="IPR036390">
    <property type="entry name" value="WH_DNA-bd_sf"/>
</dbReference>
<evidence type="ECO:0000259" key="5">
    <source>
        <dbReference type="PROSITE" id="PS50931"/>
    </source>
</evidence>
<dbReference type="EMBL" id="MSIE01000047">
    <property type="protein sequence ID" value="OLF14944.1"/>
    <property type="molecule type" value="Genomic_DNA"/>
</dbReference>
<protein>
    <submittedName>
        <fullName evidence="6">LysR family transcriptional regulator</fullName>
    </submittedName>
</protein>
<dbReference type="GO" id="GO:0032993">
    <property type="term" value="C:protein-DNA complex"/>
    <property type="evidence" value="ECO:0007669"/>
    <property type="project" value="TreeGrafter"/>
</dbReference>
<evidence type="ECO:0000313" key="7">
    <source>
        <dbReference type="Proteomes" id="UP000185596"/>
    </source>
</evidence>
<dbReference type="PANTHER" id="PTHR30346:SF0">
    <property type="entry name" value="HCA OPERON TRANSCRIPTIONAL ACTIVATOR HCAR"/>
    <property type="match status" value="1"/>
</dbReference>
<dbReference type="OrthoDB" id="79118at2"/>
<dbReference type="Proteomes" id="UP000185596">
    <property type="component" value="Unassembled WGS sequence"/>
</dbReference>
<dbReference type="SUPFAM" id="SSF46785">
    <property type="entry name" value="Winged helix' DNA-binding domain"/>
    <property type="match status" value="1"/>
</dbReference>
<dbReference type="CDD" id="cd08414">
    <property type="entry name" value="PBP2_LTTR_aromatics_like"/>
    <property type="match status" value="1"/>
</dbReference>
<evidence type="ECO:0000313" key="6">
    <source>
        <dbReference type="EMBL" id="OLF14944.1"/>
    </source>
</evidence>
<gene>
    <name evidence="6" type="ORF">BU204_24730</name>
</gene>
<sequence length="303" mass="32562">MLERHEAETFLALAEELHFGRTAERLRVSTARVSQTVRALERRVGAPLFHRTSRRVELSALGRQLLDDLRPAWAQVDAALARAVETGRGFTGTLRVGFTGAAGGQLLVGVAELFHTRHPDCDVRIREVQFADLMPWLRSGEVDLALTTFPVDEPDVATGPVLVSEARFLAVPAAHDLAARSALSVEDLAAVTVLRLPDTLPESLRADHAPATTPSGRPVRTGRCASTLQELLTLVGAGHGVLPVGASTRRYYARPDVAYVHLPDAPPVRWGLAWLAADATASVHAFGAAAGDLARAQVPQKVR</sequence>
<evidence type="ECO:0000256" key="1">
    <source>
        <dbReference type="ARBA" id="ARBA00009437"/>
    </source>
</evidence>
<evidence type="ECO:0000256" key="2">
    <source>
        <dbReference type="ARBA" id="ARBA00023015"/>
    </source>
</evidence>
<dbReference type="AlphaFoldDB" id="A0A1Q8CKQ0"/>
<keyword evidence="4" id="KW-0804">Transcription</keyword>
<dbReference type="Gene3D" id="1.10.10.10">
    <property type="entry name" value="Winged helix-like DNA-binding domain superfamily/Winged helix DNA-binding domain"/>
    <property type="match status" value="1"/>
</dbReference>
<feature type="domain" description="HTH lysR-type" evidence="5">
    <location>
        <begin position="1"/>
        <end position="59"/>
    </location>
</feature>